<dbReference type="SUPFAM" id="SSF52540">
    <property type="entry name" value="P-loop containing nucleoside triphosphate hydrolases"/>
    <property type="match status" value="1"/>
</dbReference>
<keyword evidence="2" id="KW-0067">ATP-binding</keyword>
<keyword evidence="1" id="KW-0547">Nucleotide-binding</keyword>
<reference evidence="4 5" key="1">
    <citation type="submission" date="2020-02" db="EMBL/GenBank/DDBJ databases">
        <title>Whole-genome analyses of novel actinobacteria.</title>
        <authorList>
            <person name="Sahin N."/>
            <person name="Tatar D."/>
        </authorList>
    </citation>
    <scope>NUCLEOTIDE SEQUENCE [LARGE SCALE GENOMIC DNA]</scope>
    <source>
        <strain evidence="4 5">SB3404</strain>
    </source>
</reference>
<protein>
    <submittedName>
        <fullName evidence="4">AAA family ATPase</fullName>
    </submittedName>
</protein>
<dbReference type="InterPro" id="IPR041664">
    <property type="entry name" value="AAA_16"/>
</dbReference>
<dbReference type="SMART" id="SM00421">
    <property type="entry name" value="HTH_LUXR"/>
    <property type="match status" value="1"/>
</dbReference>
<proteinExistence type="predicted"/>
<dbReference type="Gene3D" id="1.25.40.10">
    <property type="entry name" value="Tetratricopeptide repeat domain"/>
    <property type="match status" value="1"/>
</dbReference>
<dbReference type="PANTHER" id="PTHR16305:SF35">
    <property type="entry name" value="TRANSCRIPTIONAL ACTIVATOR DOMAIN"/>
    <property type="match status" value="1"/>
</dbReference>
<organism evidence="4 5">
    <name type="scientific">Streptomyces boncukensis</name>
    <dbReference type="NCBI Taxonomy" id="2711219"/>
    <lineage>
        <taxon>Bacteria</taxon>
        <taxon>Bacillati</taxon>
        <taxon>Actinomycetota</taxon>
        <taxon>Actinomycetes</taxon>
        <taxon>Kitasatosporales</taxon>
        <taxon>Streptomycetaceae</taxon>
        <taxon>Streptomyces</taxon>
    </lineage>
</organism>
<dbReference type="GO" id="GO:0006355">
    <property type="term" value="P:regulation of DNA-templated transcription"/>
    <property type="evidence" value="ECO:0007669"/>
    <property type="project" value="InterPro"/>
</dbReference>
<dbReference type="CDD" id="cd06170">
    <property type="entry name" value="LuxR_C_like"/>
    <property type="match status" value="1"/>
</dbReference>
<dbReference type="Pfam" id="PF13191">
    <property type="entry name" value="AAA_16"/>
    <property type="match status" value="1"/>
</dbReference>
<dbReference type="Gene3D" id="3.40.50.300">
    <property type="entry name" value="P-loop containing nucleotide triphosphate hydrolases"/>
    <property type="match status" value="1"/>
</dbReference>
<dbReference type="GO" id="GO:0003677">
    <property type="term" value="F:DNA binding"/>
    <property type="evidence" value="ECO:0007669"/>
    <property type="project" value="InterPro"/>
</dbReference>
<dbReference type="AlphaFoldDB" id="A0A6G4WR53"/>
<dbReference type="GO" id="GO:0005524">
    <property type="term" value="F:ATP binding"/>
    <property type="evidence" value="ECO:0007669"/>
    <property type="project" value="UniProtKB-KW"/>
</dbReference>
<dbReference type="PRINTS" id="PR00038">
    <property type="entry name" value="HTHLUXR"/>
</dbReference>
<dbReference type="InterPro" id="IPR027417">
    <property type="entry name" value="P-loop_NTPase"/>
</dbReference>
<dbReference type="InterPro" id="IPR016032">
    <property type="entry name" value="Sig_transdc_resp-reg_C-effctor"/>
</dbReference>
<feature type="domain" description="HTH luxR-type" evidence="3">
    <location>
        <begin position="851"/>
        <end position="916"/>
    </location>
</feature>
<gene>
    <name evidence="4" type="ORF">G5C65_04240</name>
</gene>
<evidence type="ECO:0000313" key="4">
    <source>
        <dbReference type="EMBL" id="NGO67578.1"/>
    </source>
</evidence>
<name>A0A6G4WR53_9ACTN</name>
<sequence length="928" mass="99671">MKDQTTVLLARNSQLADLRKLFTESQQHDGRMALVEGTLGAGKTALARAFAASLPEPDAVVLDAACYADDGDLLDSVARQLLGGLPRSDGPPAGSPCTSCGADGAPADGASGAVPLGALEPVRRTVCELAGSRPVVLILEDVHHADAESLRRLLHFVRQVRRHRIFTVLTRCPELGAARSGHQAGWELPQQLECASLRVDPFDEDEVAALLAHTLDTASRRLAAEYLAASGGVPRFLSAMFEDRRTGTDERIGAYAQALLSCLHRLGEAELGIARAVAALGGTVSGEDVARLTGADTLAVARGQQALQSAGVLDGGRLRHPVAAQVVLAELTQGEREELYCAAARLRHEQGAGATTVARYLVRAGRAEQWQLPILIEASEQAHGDDLGELVEPILQLACACCPDEQGRTVLRARLALADWRTNAPLSARHLPELADMAGSGKLPLRETIASIRQLLWHGMLPEARTALAVLRESAGERACEDASAMCDVERWLLFAYPQLSDLAAHPELCTGHKGPTTPNMDPWLRATGVLSELLVREPAGATEQAARVLGDLAESNDSVWAEEAAKLALLALVSANRLAEAAEWCDRLLASSTARGATSRRAILLGVRAEIAVRQGDLGSARQHGQEALERLPLGVGAGIALGAVILANTLAGDTREAAALLARSVPDSMFQCHHGLHYLYARGRYHLATHHPRAALADFMSCGEIMGTWTVDNPTLVPWRVGAAEAWLRLRNPDRARSLLYDQLAKLRGRGRVRAMSLRLLAAASTPGRRRQLLTEAAEVAELSGDHLEQARALGDLSQAYEAEGERQRARMLLRRALYLAKASGARPLTQELLSATGDAEVAESRPVSNARLTTLTSSELRVATLAAMGYTNREIAGRLFVTDSTVEQHLTKVYRKLDVRSRQELPVGLWRTPASEPGRERVGTR</sequence>
<dbReference type="Gene3D" id="1.10.10.10">
    <property type="entry name" value="Winged helix-like DNA-binding domain superfamily/Winged helix DNA-binding domain"/>
    <property type="match status" value="1"/>
</dbReference>
<evidence type="ECO:0000313" key="5">
    <source>
        <dbReference type="Proteomes" id="UP000477722"/>
    </source>
</evidence>
<accession>A0A6G4WR53</accession>
<dbReference type="SUPFAM" id="SSF48452">
    <property type="entry name" value="TPR-like"/>
    <property type="match status" value="1"/>
</dbReference>
<dbReference type="InterPro" id="IPR000792">
    <property type="entry name" value="Tscrpt_reg_LuxR_C"/>
</dbReference>
<dbReference type="EMBL" id="JAAKZZ010000023">
    <property type="protein sequence ID" value="NGO67578.1"/>
    <property type="molecule type" value="Genomic_DNA"/>
</dbReference>
<dbReference type="SUPFAM" id="SSF46894">
    <property type="entry name" value="C-terminal effector domain of the bipartite response regulators"/>
    <property type="match status" value="1"/>
</dbReference>
<keyword evidence="5" id="KW-1185">Reference proteome</keyword>
<dbReference type="Proteomes" id="UP000477722">
    <property type="component" value="Unassembled WGS sequence"/>
</dbReference>
<evidence type="ECO:0000259" key="3">
    <source>
        <dbReference type="PROSITE" id="PS50043"/>
    </source>
</evidence>
<dbReference type="GO" id="GO:0004016">
    <property type="term" value="F:adenylate cyclase activity"/>
    <property type="evidence" value="ECO:0007669"/>
    <property type="project" value="TreeGrafter"/>
</dbReference>
<dbReference type="PROSITE" id="PS50043">
    <property type="entry name" value="HTH_LUXR_2"/>
    <property type="match status" value="1"/>
</dbReference>
<dbReference type="InterPro" id="IPR036388">
    <property type="entry name" value="WH-like_DNA-bd_sf"/>
</dbReference>
<comment type="caution">
    <text evidence="4">The sequence shown here is derived from an EMBL/GenBank/DDBJ whole genome shotgun (WGS) entry which is preliminary data.</text>
</comment>
<evidence type="ECO:0000256" key="1">
    <source>
        <dbReference type="ARBA" id="ARBA00022741"/>
    </source>
</evidence>
<dbReference type="GO" id="GO:0005737">
    <property type="term" value="C:cytoplasm"/>
    <property type="evidence" value="ECO:0007669"/>
    <property type="project" value="TreeGrafter"/>
</dbReference>
<dbReference type="InterPro" id="IPR011990">
    <property type="entry name" value="TPR-like_helical_dom_sf"/>
</dbReference>
<dbReference type="Pfam" id="PF00196">
    <property type="entry name" value="GerE"/>
    <property type="match status" value="1"/>
</dbReference>
<dbReference type="PANTHER" id="PTHR16305">
    <property type="entry name" value="TESTICULAR SOLUBLE ADENYLYL CYCLASE"/>
    <property type="match status" value="1"/>
</dbReference>
<dbReference type="RefSeq" id="WP_165297236.1">
    <property type="nucleotide sequence ID" value="NZ_JAAKZZ010000023.1"/>
</dbReference>
<evidence type="ECO:0000256" key="2">
    <source>
        <dbReference type="ARBA" id="ARBA00022840"/>
    </source>
</evidence>